<evidence type="ECO:0000313" key="7">
    <source>
        <dbReference type="Proteomes" id="UP000023435"/>
    </source>
</evidence>
<gene>
    <name evidence="6" type="ORF">AZ78_0204</name>
</gene>
<accession>A0A125U0E5</accession>
<evidence type="ECO:0000313" key="6">
    <source>
        <dbReference type="EMBL" id="KWS02660.1"/>
    </source>
</evidence>
<dbReference type="AlphaFoldDB" id="A0A125U0E5"/>
<dbReference type="SUPFAM" id="SSF46689">
    <property type="entry name" value="Homeodomain-like"/>
    <property type="match status" value="1"/>
</dbReference>
<reference evidence="6 7" key="1">
    <citation type="journal article" date="2014" name="Genome Announc.">
        <title>Draft Genome Sequence of Lysobacter capsici AZ78, a Bacterium Antagonistic to Plant-Pathogenic Oomycetes.</title>
        <authorList>
            <person name="Puopolo G."/>
            <person name="Sonego P."/>
            <person name="Engelen K."/>
            <person name="Pertot I."/>
        </authorList>
    </citation>
    <scope>NUCLEOTIDE SEQUENCE [LARGE SCALE GENOMIC DNA]</scope>
    <source>
        <strain evidence="6 7">AZ78</strain>
    </source>
</reference>
<feature type="DNA-binding region" description="H-T-H motif" evidence="4">
    <location>
        <begin position="50"/>
        <end position="69"/>
    </location>
</feature>
<dbReference type="InterPro" id="IPR009057">
    <property type="entry name" value="Homeodomain-like_sf"/>
</dbReference>
<evidence type="ECO:0000256" key="3">
    <source>
        <dbReference type="ARBA" id="ARBA00023163"/>
    </source>
</evidence>
<feature type="domain" description="HTH tetR-type" evidence="5">
    <location>
        <begin position="27"/>
        <end position="87"/>
    </location>
</feature>
<evidence type="ECO:0000259" key="5">
    <source>
        <dbReference type="PROSITE" id="PS50977"/>
    </source>
</evidence>
<keyword evidence="3" id="KW-0804">Transcription</keyword>
<evidence type="ECO:0000256" key="2">
    <source>
        <dbReference type="ARBA" id="ARBA00023125"/>
    </source>
</evidence>
<comment type="caution">
    <text evidence="6">The sequence shown here is derived from an EMBL/GenBank/DDBJ whole genome shotgun (WGS) entry which is preliminary data.</text>
</comment>
<protein>
    <submittedName>
        <fullName evidence="6">Transcriptional regulator, TetR family</fullName>
    </submittedName>
</protein>
<evidence type="ECO:0000256" key="4">
    <source>
        <dbReference type="PROSITE-ProRule" id="PRU00335"/>
    </source>
</evidence>
<dbReference type="EMBL" id="JAJA02000001">
    <property type="protein sequence ID" value="KWS02660.1"/>
    <property type="molecule type" value="Genomic_DNA"/>
</dbReference>
<dbReference type="SUPFAM" id="SSF48498">
    <property type="entry name" value="Tetracyclin repressor-like, C-terminal domain"/>
    <property type="match status" value="1"/>
</dbReference>
<keyword evidence="1" id="KW-0805">Transcription regulation</keyword>
<proteinExistence type="predicted"/>
<keyword evidence="7" id="KW-1185">Reference proteome</keyword>
<dbReference type="PANTHER" id="PTHR47506:SF1">
    <property type="entry name" value="HTH-TYPE TRANSCRIPTIONAL REGULATOR YJDC"/>
    <property type="match status" value="1"/>
</dbReference>
<organism evidence="6 7">
    <name type="scientific">Lysobacter capsici AZ78</name>
    <dbReference type="NCBI Taxonomy" id="1444315"/>
    <lineage>
        <taxon>Bacteria</taxon>
        <taxon>Pseudomonadati</taxon>
        <taxon>Pseudomonadota</taxon>
        <taxon>Gammaproteobacteria</taxon>
        <taxon>Lysobacterales</taxon>
        <taxon>Lysobacteraceae</taxon>
        <taxon>Lysobacter</taxon>
    </lineage>
</organism>
<dbReference type="PANTHER" id="PTHR47506">
    <property type="entry name" value="TRANSCRIPTIONAL REGULATORY PROTEIN"/>
    <property type="match status" value="1"/>
</dbReference>
<dbReference type="PROSITE" id="PS50977">
    <property type="entry name" value="HTH_TETR_2"/>
    <property type="match status" value="1"/>
</dbReference>
<dbReference type="Gene3D" id="1.10.357.10">
    <property type="entry name" value="Tetracycline Repressor, domain 2"/>
    <property type="match status" value="1"/>
</dbReference>
<evidence type="ECO:0000256" key="1">
    <source>
        <dbReference type="ARBA" id="ARBA00023015"/>
    </source>
</evidence>
<dbReference type="Proteomes" id="UP000023435">
    <property type="component" value="Unassembled WGS sequence"/>
</dbReference>
<keyword evidence="2 4" id="KW-0238">DNA-binding</keyword>
<dbReference type="GO" id="GO:0003677">
    <property type="term" value="F:DNA binding"/>
    <property type="evidence" value="ECO:0007669"/>
    <property type="project" value="UniProtKB-UniRule"/>
</dbReference>
<dbReference type="PRINTS" id="PR00455">
    <property type="entry name" value="HTHTETR"/>
</dbReference>
<sequence>MEKADEAVYDRAMSRKPTASARLADAPSARERILQTAHDLFYLEGIRATGIDRVIAESGVTKVTLYRHYPSKNDLILAFLDYRHQRWMTWFDGALHRFGADAAALLPTMAEWFAHPQYRGCAFINTVAELGPVLPEAVQRAREHKRQMQARIAELLPASEDREARAQALAVAVDGAIVRAACDASPDAALASLKMAIDAFAYAGDRASR</sequence>
<dbReference type="Pfam" id="PF00440">
    <property type="entry name" value="TetR_N"/>
    <property type="match status" value="1"/>
</dbReference>
<dbReference type="InterPro" id="IPR036271">
    <property type="entry name" value="Tet_transcr_reg_TetR-rel_C_sf"/>
</dbReference>
<dbReference type="InterPro" id="IPR001647">
    <property type="entry name" value="HTH_TetR"/>
</dbReference>
<name>A0A125U0E5_9GAMM</name>